<dbReference type="Proteomes" id="UP001515480">
    <property type="component" value="Unassembled WGS sequence"/>
</dbReference>
<keyword evidence="2" id="KW-1185">Reference proteome</keyword>
<name>A0AB34JFZ3_PRYPA</name>
<sequence>MVLSVPPLLEEMGPDSKTATRRTLVVWQVELWRTAQQLREQDVSAPDARWMGTVEQLSSVIGGSVVVGGEGEEPDVVPLSSADTPTVKGIPADPLVRLEGAPWQSGRYVPLSVVIGTSGRSHNLFWLAVGRP</sequence>
<reference evidence="1 2" key="1">
    <citation type="journal article" date="2024" name="Science">
        <title>Giant polyketide synthase enzymes in the biosynthesis of giant marine polyether toxins.</title>
        <authorList>
            <person name="Fallon T.R."/>
            <person name="Shende V.V."/>
            <person name="Wierzbicki I.H."/>
            <person name="Pendleton A.L."/>
            <person name="Watervoot N.F."/>
            <person name="Auber R.P."/>
            <person name="Gonzalez D.J."/>
            <person name="Wisecaver J.H."/>
            <person name="Moore B.S."/>
        </authorList>
    </citation>
    <scope>NUCLEOTIDE SEQUENCE [LARGE SCALE GENOMIC DNA]</scope>
    <source>
        <strain evidence="1 2">12B1</strain>
    </source>
</reference>
<dbReference type="AlphaFoldDB" id="A0AB34JFZ3"/>
<organism evidence="1 2">
    <name type="scientific">Prymnesium parvum</name>
    <name type="common">Toxic golden alga</name>
    <dbReference type="NCBI Taxonomy" id="97485"/>
    <lineage>
        <taxon>Eukaryota</taxon>
        <taxon>Haptista</taxon>
        <taxon>Haptophyta</taxon>
        <taxon>Prymnesiophyceae</taxon>
        <taxon>Prymnesiales</taxon>
        <taxon>Prymnesiaceae</taxon>
        <taxon>Prymnesium</taxon>
    </lineage>
</organism>
<proteinExistence type="predicted"/>
<evidence type="ECO:0000313" key="1">
    <source>
        <dbReference type="EMBL" id="KAL1520746.1"/>
    </source>
</evidence>
<gene>
    <name evidence="1" type="ORF">AB1Y20_022312</name>
</gene>
<accession>A0AB34JFZ3</accession>
<evidence type="ECO:0000313" key="2">
    <source>
        <dbReference type="Proteomes" id="UP001515480"/>
    </source>
</evidence>
<protein>
    <submittedName>
        <fullName evidence="1">Uncharacterized protein</fullName>
    </submittedName>
</protein>
<comment type="caution">
    <text evidence="1">The sequence shown here is derived from an EMBL/GenBank/DDBJ whole genome shotgun (WGS) entry which is preliminary data.</text>
</comment>
<dbReference type="EMBL" id="JBGBPQ010000008">
    <property type="protein sequence ID" value="KAL1520746.1"/>
    <property type="molecule type" value="Genomic_DNA"/>
</dbReference>